<sequence length="325" mass="36182">MKYEYTWNHLLLLARVCGKTDDDDSVTASWVQITEEHNRQTFPFTLWPLTYRTCEVTTSPAMCTPVQVRTTDYIVKVFKANEVVIVCIQDSFQDSSCDSVCSHPCLAEFDGDNLTGSGSELSPSNAENHVDKHSPSKSEPLLPCHTAHCYNRMKAKVNDVIYDIQDSVDCVICTGYGEAAAMASCVACDMSQSYEAEKEFLGLETTRVRVDFVGFSDCIIASPTYWKQNSVSIDQYILVVFEDQEATTVGNLVVNPYSLRVTIDALPANPPAMSRSMSVFAKLRDKTKTKRDKKTKTKQPNKLARSISEYVVALNNKVTLPATST</sequence>
<reference evidence="2 3" key="1">
    <citation type="journal article" date="1995" name="Virology">
        <title>Coat protein of the Ectocarpus siliculosus virus.</title>
        <authorList>
            <person name="Klein M."/>
            <person name="Lanka S.T."/>
            <person name="Knippers R."/>
            <person name="Muller D.G."/>
        </authorList>
    </citation>
    <scope>NUCLEOTIDE SEQUENCE [LARGE SCALE GENOMIC DNA]</scope>
    <source>
        <strain evidence="3">Isolate New Zealand/Kaikoura/1988</strain>
    </source>
</reference>
<reference evidence="2 3" key="3">
    <citation type="journal article" date="2000" name="Virology">
        <title>Characterization and immunolocalization of major structural proteins in the brown algal virus EsV-1.</title>
        <authorList>
            <person name="Delaroque N."/>
            <person name="Wolf S."/>
            <person name="Muller D.G."/>
            <person name="Knippers R."/>
        </authorList>
    </citation>
    <scope>NUCLEOTIDE SEQUENCE [LARGE SCALE GENOMIC DNA]</scope>
    <source>
        <strain evidence="3">Isolate New Zealand/Kaikoura/1988</strain>
    </source>
</reference>
<gene>
    <name evidence="2" type="primary">ORF 55</name>
</gene>
<dbReference type="KEGG" id="vg:920570"/>
<organism evidence="2 3">
    <name type="scientific">Ectocarpus siliculosus virus 1 (isolate New Zealand/Kaikoura/1988)</name>
    <name type="common">EsV-1</name>
    <dbReference type="NCBI Taxonomy" id="654926"/>
    <lineage>
        <taxon>Viruses</taxon>
        <taxon>Varidnaviria</taxon>
        <taxon>Bamfordvirae</taxon>
        <taxon>Nucleocytoviricota</taxon>
        <taxon>Megaviricetes</taxon>
        <taxon>Algavirales</taxon>
        <taxon>Phycodnaviridae</taxon>
        <taxon>Phaeovirus</taxon>
        <taxon>Phaeovirus unasiliculosus</taxon>
        <taxon>Ectocarpus siliculosus virus 1</taxon>
    </lineage>
</organism>
<proteinExistence type="predicted"/>
<evidence type="ECO:0000313" key="3">
    <source>
        <dbReference type="Proteomes" id="UP000000864"/>
    </source>
</evidence>
<protein>
    <submittedName>
        <fullName evidence="2">EsV-1-55</fullName>
    </submittedName>
</protein>
<name>Q8QNL2_ESV1K</name>
<evidence type="ECO:0000313" key="2">
    <source>
        <dbReference type="EMBL" id="AAK14481.1"/>
    </source>
</evidence>
<evidence type="ECO:0000256" key="1">
    <source>
        <dbReference type="SAM" id="MobiDB-lite"/>
    </source>
</evidence>
<feature type="compositionally biased region" description="Polar residues" evidence="1">
    <location>
        <begin position="117"/>
        <end position="127"/>
    </location>
</feature>
<reference evidence="2 3" key="4">
    <citation type="journal article" date="2000" name="Virology">
        <title>The brown algal virus EsV-1 particle contains a putative hybrid histidine kinase.</title>
        <authorList>
            <person name="Delaroque N."/>
            <person name="Wolf S."/>
            <person name="Muller D.G."/>
            <person name="Knippers R."/>
        </authorList>
    </citation>
    <scope>NUCLEOTIDE SEQUENCE [LARGE SCALE GENOMIC DNA]</scope>
    <source>
        <strain evidence="3">Isolate New Zealand/Kaikoura/1988</strain>
    </source>
</reference>
<accession>Q8QNL2</accession>
<feature type="region of interest" description="Disordered" evidence="1">
    <location>
        <begin position="117"/>
        <end position="139"/>
    </location>
</feature>
<reference evidence="2 3" key="2">
    <citation type="journal article" date="1998" name="Adv. Virus Res.">
        <title>Viruses in marine brown algae.</title>
        <authorList>
            <person name="Muller D.G."/>
            <person name="Kapp M."/>
            <person name="Knippers R."/>
        </authorList>
    </citation>
    <scope>NUCLEOTIDE SEQUENCE [LARGE SCALE GENOMIC DNA]</scope>
    <source>
        <strain evidence="3">Isolate New Zealand/Kaikoura/1988</strain>
    </source>
</reference>
<keyword evidence="3" id="KW-1185">Reference proteome</keyword>
<dbReference type="EMBL" id="AF204951">
    <property type="protein sequence ID" value="AAK14481.1"/>
    <property type="molecule type" value="Genomic_DNA"/>
</dbReference>
<organismHost>
    <name type="scientific">Ectocarpus siliculosus</name>
    <name type="common">Brown alga</name>
    <name type="synonym">Conferva siliculosa</name>
    <dbReference type="NCBI Taxonomy" id="2880"/>
</organismHost>
<dbReference type="Proteomes" id="UP000000864">
    <property type="component" value="Segment"/>
</dbReference>